<dbReference type="GO" id="GO:0004674">
    <property type="term" value="F:protein serine/threonine kinase activity"/>
    <property type="evidence" value="ECO:0007669"/>
    <property type="project" value="UniProtKB-KW"/>
</dbReference>
<proteinExistence type="inferred from homology"/>
<dbReference type="STRING" id="4540.A0A3L6Q1Z0"/>
<keyword evidence="2 5" id="KW-0547">Nucleotide-binding</keyword>
<name>A0A3L6Q1Z0_PANMI</name>
<sequence length="462" mass="53062">MSADGMPLKWHPYEVADLIPWNIPQYRMSHEFSTEDYLETKLHLSLQYLRDITDNFSPDRELGRGGFGVVYKGTDTKSRAVIAVKRLKQILGEQDKQFKNEVNHLAKLNHDNIVKLIGYCDETKVRPVYDDNQHKYVMAEVQEKLLCYEYLSNGSLDNIIFNESLGRDWQDRYKIIIGICQGLHNLHEGVDDQPIIHMDLKPSNILLDDKMVPKIADFGLSRIFSEEQTRTCTMNVMGSIGYMAPEYCLRGEISTKSDIYSLGILIMEVVTGKKNHQVLANKSGEHFIENVRKNWCDMSQIASKHPSLGTEYLEQDHHNTRDTATLNNGSGKSKPFTTTTKVVSKSLNPIWNETFAFIVEDGLHDMLMLEVYHHGTFRRRCMGRCMLTLTHLLEGGYRDETLNLEGAKSGKLNLRLRWTPYSQTVAEREADRRGLAELRLGHTGLRLPLALRKFQRYWTGSS</sequence>
<evidence type="ECO:0000256" key="2">
    <source>
        <dbReference type="ARBA" id="ARBA00022741"/>
    </source>
</evidence>
<dbReference type="Pfam" id="PF00069">
    <property type="entry name" value="Pkinase"/>
    <property type="match status" value="1"/>
</dbReference>
<dbReference type="PROSITE" id="PS50011">
    <property type="entry name" value="PROTEIN_KINASE_DOM"/>
    <property type="match status" value="1"/>
</dbReference>
<accession>A0A3L6Q1Z0</accession>
<feature type="domain" description="Protein kinase" evidence="8">
    <location>
        <begin position="56"/>
        <end position="337"/>
    </location>
</feature>
<dbReference type="InterPro" id="IPR035892">
    <property type="entry name" value="C2_domain_sf"/>
</dbReference>
<evidence type="ECO:0000256" key="3">
    <source>
        <dbReference type="ARBA" id="ARBA00022777"/>
    </source>
</evidence>
<keyword evidence="6" id="KW-0723">Serine/threonine-protein kinase</keyword>
<feature type="domain" description="C2" evidence="7">
    <location>
        <begin position="295"/>
        <end position="402"/>
    </location>
</feature>
<dbReference type="GO" id="GO:0005524">
    <property type="term" value="F:ATP binding"/>
    <property type="evidence" value="ECO:0007669"/>
    <property type="project" value="UniProtKB-UniRule"/>
</dbReference>
<dbReference type="FunFam" id="1.10.510.10:FF:000870">
    <property type="entry name" value="OSJNBa0016N04.16-like protein"/>
    <property type="match status" value="1"/>
</dbReference>
<dbReference type="AlphaFoldDB" id="A0A3L6Q1Z0"/>
<dbReference type="Proteomes" id="UP000275267">
    <property type="component" value="Unassembled WGS sequence"/>
</dbReference>
<evidence type="ECO:0000256" key="5">
    <source>
        <dbReference type="PROSITE-ProRule" id="PRU10141"/>
    </source>
</evidence>
<dbReference type="PANTHER" id="PTHR45707">
    <property type="entry name" value="C2 CALCIUM/LIPID-BINDING PLANT PHOSPHORIBOSYLTRANSFERASE FAMILY PROTEIN"/>
    <property type="match status" value="1"/>
</dbReference>
<feature type="binding site" evidence="5">
    <location>
        <position position="85"/>
    </location>
    <ligand>
        <name>ATP</name>
        <dbReference type="ChEBI" id="CHEBI:30616"/>
    </ligand>
</feature>
<dbReference type="InterPro" id="IPR008271">
    <property type="entry name" value="Ser/Thr_kinase_AS"/>
</dbReference>
<dbReference type="PROSITE" id="PS00107">
    <property type="entry name" value="PROTEIN_KINASE_ATP"/>
    <property type="match status" value="1"/>
</dbReference>
<evidence type="ECO:0000313" key="10">
    <source>
        <dbReference type="Proteomes" id="UP000275267"/>
    </source>
</evidence>
<dbReference type="InterPro" id="IPR011009">
    <property type="entry name" value="Kinase-like_dom_sf"/>
</dbReference>
<dbReference type="CDD" id="cd00030">
    <property type="entry name" value="C2"/>
    <property type="match status" value="1"/>
</dbReference>
<dbReference type="Gene3D" id="2.60.40.150">
    <property type="entry name" value="C2 domain"/>
    <property type="match status" value="1"/>
</dbReference>
<evidence type="ECO:0000259" key="7">
    <source>
        <dbReference type="PROSITE" id="PS50004"/>
    </source>
</evidence>
<keyword evidence="10" id="KW-1185">Reference proteome</keyword>
<organism evidence="9 10">
    <name type="scientific">Panicum miliaceum</name>
    <name type="common">Proso millet</name>
    <name type="synonym">Broomcorn millet</name>
    <dbReference type="NCBI Taxonomy" id="4540"/>
    <lineage>
        <taxon>Eukaryota</taxon>
        <taxon>Viridiplantae</taxon>
        <taxon>Streptophyta</taxon>
        <taxon>Embryophyta</taxon>
        <taxon>Tracheophyta</taxon>
        <taxon>Spermatophyta</taxon>
        <taxon>Magnoliopsida</taxon>
        <taxon>Liliopsida</taxon>
        <taxon>Poales</taxon>
        <taxon>Poaceae</taxon>
        <taxon>PACMAD clade</taxon>
        <taxon>Panicoideae</taxon>
        <taxon>Panicodae</taxon>
        <taxon>Paniceae</taxon>
        <taxon>Panicinae</taxon>
        <taxon>Panicum</taxon>
        <taxon>Panicum sect. Panicum</taxon>
    </lineage>
</organism>
<dbReference type="Gene3D" id="1.10.510.10">
    <property type="entry name" value="Transferase(Phosphotransferase) domain 1"/>
    <property type="match status" value="1"/>
</dbReference>
<keyword evidence="4 5" id="KW-0067">ATP-binding</keyword>
<dbReference type="PROSITE" id="PS00108">
    <property type="entry name" value="PROTEIN_KINASE_ST"/>
    <property type="match status" value="1"/>
</dbReference>
<evidence type="ECO:0000256" key="4">
    <source>
        <dbReference type="ARBA" id="ARBA00022840"/>
    </source>
</evidence>
<evidence type="ECO:0000256" key="1">
    <source>
        <dbReference type="ARBA" id="ARBA00022679"/>
    </source>
</evidence>
<keyword evidence="3" id="KW-0418">Kinase</keyword>
<evidence type="ECO:0008006" key="11">
    <source>
        <dbReference type="Google" id="ProtNLM"/>
    </source>
</evidence>
<dbReference type="SUPFAM" id="SSF49562">
    <property type="entry name" value="C2 domain (Calcium/lipid-binding domain, CaLB)"/>
    <property type="match status" value="1"/>
</dbReference>
<dbReference type="Gene3D" id="3.30.200.20">
    <property type="entry name" value="Phosphorylase Kinase, domain 1"/>
    <property type="match status" value="1"/>
</dbReference>
<comment type="similarity">
    <text evidence="6">Belongs to the protein kinase superfamily.</text>
</comment>
<dbReference type="InterPro" id="IPR017441">
    <property type="entry name" value="Protein_kinase_ATP_BS"/>
</dbReference>
<dbReference type="PANTHER" id="PTHR45707:SF59">
    <property type="entry name" value="PROTEIN KINASE DOMAIN-CONTAINING PROTEIN"/>
    <property type="match status" value="1"/>
</dbReference>
<dbReference type="EMBL" id="PQIB02000014">
    <property type="protein sequence ID" value="RLM69987.1"/>
    <property type="molecule type" value="Genomic_DNA"/>
</dbReference>
<dbReference type="InterPro" id="IPR000008">
    <property type="entry name" value="C2_dom"/>
</dbReference>
<dbReference type="SMART" id="SM00220">
    <property type="entry name" value="S_TKc"/>
    <property type="match status" value="1"/>
</dbReference>
<dbReference type="SMART" id="SM00239">
    <property type="entry name" value="C2"/>
    <property type="match status" value="1"/>
</dbReference>
<gene>
    <name evidence="9" type="ORF">C2845_PM17G03520</name>
</gene>
<dbReference type="PROSITE" id="PS50004">
    <property type="entry name" value="C2"/>
    <property type="match status" value="1"/>
</dbReference>
<evidence type="ECO:0000313" key="9">
    <source>
        <dbReference type="EMBL" id="RLM69987.1"/>
    </source>
</evidence>
<keyword evidence="1" id="KW-0808">Transferase</keyword>
<dbReference type="SUPFAM" id="SSF56112">
    <property type="entry name" value="Protein kinase-like (PK-like)"/>
    <property type="match status" value="1"/>
</dbReference>
<dbReference type="InterPro" id="IPR000719">
    <property type="entry name" value="Prot_kinase_dom"/>
</dbReference>
<comment type="caution">
    <text evidence="9">The sequence shown here is derived from an EMBL/GenBank/DDBJ whole genome shotgun (WGS) entry which is preliminary data.</text>
</comment>
<evidence type="ECO:0000256" key="6">
    <source>
        <dbReference type="RuleBase" id="RU000304"/>
    </source>
</evidence>
<dbReference type="Pfam" id="PF00168">
    <property type="entry name" value="C2"/>
    <property type="match status" value="1"/>
</dbReference>
<evidence type="ECO:0000259" key="8">
    <source>
        <dbReference type="PROSITE" id="PS50011"/>
    </source>
</evidence>
<reference evidence="10" key="1">
    <citation type="journal article" date="2019" name="Nat. Commun.">
        <title>The genome of broomcorn millet.</title>
        <authorList>
            <person name="Zou C."/>
            <person name="Miki D."/>
            <person name="Li D."/>
            <person name="Tang Q."/>
            <person name="Xiao L."/>
            <person name="Rajput S."/>
            <person name="Deng P."/>
            <person name="Jia W."/>
            <person name="Huang R."/>
            <person name="Zhang M."/>
            <person name="Sun Y."/>
            <person name="Hu J."/>
            <person name="Fu X."/>
            <person name="Schnable P.S."/>
            <person name="Li F."/>
            <person name="Zhang H."/>
            <person name="Feng B."/>
            <person name="Zhu X."/>
            <person name="Liu R."/>
            <person name="Schnable J.C."/>
            <person name="Zhu J.-K."/>
            <person name="Zhang H."/>
        </authorList>
    </citation>
    <scope>NUCLEOTIDE SEQUENCE [LARGE SCALE GENOMIC DNA]</scope>
</reference>
<dbReference type="OrthoDB" id="693273at2759"/>
<protein>
    <recommendedName>
        <fullName evidence="11">Protein kinase domain-containing protein</fullName>
    </recommendedName>
</protein>